<evidence type="ECO:0000313" key="1">
    <source>
        <dbReference type="EMBL" id="KAJ2989072.1"/>
    </source>
</evidence>
<sequence length="144" mass="15388">MQYGWSDAFEGRARCGRRLRRASPLDVPSPNPFPPDSSTSPLAFNGTASDPKPEQAIQYYRGSSVVLTLDGYNDTSALADNSSAPAPPIPSNIDMTLLNCLNQTIGAAVPLFDDSEQTSSAGVLLPNVSLLGLAYVIWCLSHLF</sequence>
<evidence type="ECO:0000313" key="2">
    <source>
        <dbReference type="Proteomes" id="UP001144978"/>
    </source>
</evidence>
<dbReference type="EMBL" id="JANSHE010002858">
    <property type="protein sequence ID" value="KAJ2989072.1"/>
    <property type="molecule type" value="Genomic_DNA"/>
</dbReference>
<proteinExistence type="predicted"/>
<gene>
    <name evidence="1" type="ORF">NUW54_g8904</name>
</gene>
<comment type="caution">
    <text evidence="1">The sequence shown here is derived from an EMBL/GenBank/DDBJ whole genome shotgun (WGS) entry which is preliminary data.</text>
</comment>
<accession>A0ACC1PB80</accession>
<keyword evidence="2" id="KW-1185">Reference proteome</keyword>
<reference evidence="1" key="1">
    <citation type="submission" date="2022-08" db="EMBL/GenBank/DDBJ databases">
        <title>Genome Sequence of Pycnoporus sanguineus.</title>
        <authorList>
            <person name="Buettner E."/>
        </authorList>
    </citation>
    <scope>NUCLEOTIDE SEQUENCE</scope>
    <source>
        <strain evidence="1">CG-C14</strain>
    </source>
</reference>
<name>A0ACC1PB80_9APHY</name>
<protein>
    <submittedName>
        <fullName evidence="1">Uncharacterized protein</fullName>
    </submittedName>
</protein>
<organism evidence="1 2">
    <name type="scientific">Trametes sanguinea</name>
    <dbReference type="NCBI Taxonomy" id="158606"/>
    <lineage>
        <taxon>Eukaryota</taxon>
        <taxon>Fungi</taxon>
        <taxon>Dikarya</taxon>
        <taxon>Basidiomycota</taxon>
        <taxon>Agaricomycotina</taxon>
        <taxon>Agaricomycetes</taxon>
        <taxon>Polyporales</taxon>
        <taxon>Polyporaceae</taxon>
        <taxon>Trametes</taxon>
    </lineage>
</organism>
<dbReference type="Proteomes" id="UP001144978">
    <property type="component" value="Unassembled WGS sequence"/>
</dbReference>